<evidence type="ECO:0008006" key="4">
    <source>
        <dbReference type="Google" id="ProtNLM"/>
    </source>
</evidence>
<feature type="chain" id="PRO_5046345318" description="Lipoprotein" evidence="1">
    <location>
        <begin position="25"/>
        <end position="112"/>
    </location>
</feature>
<dbReference type="PROSITE" id="PS51257">
    <property type="entry name" value="PROKAR_LIPOPROTEIN"/>
    <property type="match status" value="1"/>
</dbReference>
<dbReference type="Proteomes" id="UP000614123">
    <property type="component" value="Unassembled WGS sequence"/>
</dbReference>
<evidence type="ECO:0000313" key="3">
    <source>
        <dbReference type="Proteomes" id="UP000614123"/>
    </source>
</evidence>
<accession>A0ABS0VPS9</accession>
<organism evidence="2 3">
    <name type="scientific">Pseudomonas veronii</name>
    <dbReference type="NCBI Taxonomy" id="76761"/>
    <lineage>
        <taxon>Bacteria</taxon>
        <taxon>Pseudomonadati</taxon>
        <taxon>Pseudomonadota</taxon>
        <taxon>Gammaproteobacteria</taxon>
        <taxon>Pseudomonadales</taxon>
        <taxon>Pseudomonadaceae</taxon>
        <taxon>Pseudomonas</taxon>
    </lineage>
</organism>
<evidence type="ECO:0000313" key="2">
    <source>
        <dbReference type="EMBL" id="MBI6653553.1"/>
    </source>
</evidence>
<comment type="caution">
    <text evidence="2">The sequence shown here is derived from an EMBL/GenBank/DDBJ whole genome shotgun (WGS) entry which is preliminary data.</text>
</comment>
<keyword evidence="3" id="KW-1185">Reference proteome</keyword>
<name>A0ABS0VPS9_PSEVE</name>
<keyword evidence="1" id="KW-0732">Signal</keyword>
<feature type="signal peptide" evidence="1">
    <location>
        <begin position="1"/>
        <end position="24"/>
    </location>
</feature>
<proteinExistence type="predicted"/>
<dbReference type="RefSeq" id="WP_104902959.1">
    <property type="nucleotide sequence ID" value="NZ_JAEFCG010000061.1"/>
</dbReference>
<reference evidence="2 3" key="1">
    <citation type="submission" date="2020-12" db="EMBL/GenBank/DDBJ databases">
        <title>Comparative genomic insights into the epidemiology and virulence of plant pathogenic Pseudomonads from Turkey.</title>
        <authorList>
            <person name="Dillon M."/>
            <person name="Ruiz-Bedoya T."/>
            <person name="Bendalovic-Torma C."/>
            <person name="Guttman K.M."/>
            <person name="Kwak H."/>
            <person name="Middleton M.A."/>
            <person name="Wang P.W."/>
            <person name="Horuz S."/>
            <person name="Aysan Y."/>
            <person name="Guttman D.S."/>
        </authorList>
    </citation>
    <scope>NUCLEOTIDE SEQUENCE [LARGE SCALE GENOMIC DNA]</scope>
    <source>
        <strain evidence="2 3">S4_EA_3a</strain>
    </source>
</reference>
<sequence length="112" mass="11862">MFSVRNATLCLTLVSTGFASSCFASQPVDAHQVAVTLIAVEQLCNKANPALNGSFENVLASDPDTDEATKAEARKVSSDPAYKGEIEFMVQSLKSSGLVVLTQDLCKSYAAK</sequence>
<protein>
    <recommendedName>
        <fullName evidence="4">Lipoprotein</fullName>
    </recommendedName>
</protein>
<dbReference type="EMBL" id="JAEILD010000233">
    <property type="protein sequence ID" value="MBI6653553.1"/>
    <property type="molecule type" value="Genomic_DNA"/>
</dbReference>
<gene>
    <name evidence="2" type="ORF">YA0849_31900</name>
</gene>
<evidence type="ECO:0000256" key="1">
    <source>
        <dbReference type="SAM" id="SignalP"/>
    </source>
</evidence>